<comment type="caution">
    <text evidence="5">The sequence shown here is derived from an EMBL/GenBank/DDBJ whole genome shotgun (WGS) entry which is preliminary data.</text>
</comment>
<dbReference type="InterPro" id="IPR052611">
    <property type="entry name" value="Plant_RLK_LysM"/>
</dbReference>
<dbReference type="AlphaFoldDB" id="A0AA39DE43"/>
<feature type="domain" description="LYK4/5 third LysM" evidence="4">
    <location>
        <begin position="197"/>
        <end position="246"/>
    </location>
</feature>
<feature type="transmembrane region" description="Helical" evidence="1">
    <location>
        <begin position="12"/>
        <end position="32"/>
    </location>
</feature>
<feature type="domain" description="LYK3/4/5 second LysM" evidence="3">
    <location>
        <begin position="126"/>
        <end position="182"/>
    </location>
</feature>
<sequence length="272" mass="30559">MHMEMEKSFNSPLYFVFGWWWCRLVLLFWVWISAAQAQQSYISGGQFNCENHFKETDGFLCNGPRSCLSYLTFRSAPPYDSPRSISSLLNSDPAQIASINKVSVDYKIPLNTPLIVPVNCSCSGDFYQYNASYTANASDTYFSIANNIYQGLTTCQAVKAQNPSHNSSGYLSAEMDLLIPLRCACPVDVLISSGYNYLLSYIIDEGENISFIAQTFHVEIWTIYAANELPYSQDYLGVSTALLVPLKDPPTAFQTRRTSNCIPNDALVYEIF</sequence>
<reference evidence="5 6" key="1">
    <citation type="journal article" date="2023" name="BMC Biotechnol.">
        <title>Vitis rotundifolia cv Carlos genome sequencing.</title>
        <authorList>
            <person name="Huff M."/>
            <person name="Hulse-Kemp A."/>
            <person name="Scheffler B."/>
            <person name="Youngblood R."/>
            <person name="Simpson S."/>
            <person name="Babiker E."/>
            <person name="Staton M."/>
        </authorList>
    </citation>
    <scope>NUCLEOTIDE SEQUENCE [LARGE SCALE GENOMIC DNA]</scope>
    <source>
        <tissue evidence="5">Leaf</tissue>
    </source>
</reference>
<dbReference type="Pfam" id="PF23473">
    <property type="entry name" value="LysM3_LYK4_5"/>
    <property type="match status" value="1"/>
</dbReference>
<organism evidence="5 6">
    <name type="scientific">Vitis rotundifolia</name>
    <name type="common">Muscadine grape</name>
    <dbReference type="NCBI Taxonomy" id="103349"/>
    <lineage>
        <taxon>Eukaryota</taxon>
        <taxon>Viridiplantae</taxon>
        <taxon>Streptophyta</taxon>
        <taxon>Embryophyta</taxon>
        <taxon>Tracheophyta</taxon>
        <taxon>Spermatophyta</taxon>
        <taxon>Magnoliopsida</taxon>
        <taxon>eudicotyledons</taxon>
        <taxon>Gunneridae</taxon>
        <taxon>Pentapetalae</taxon>
        <taxon>rosids</taxon>
        <taxon>Vitales</taxon>
        <taxon>Vitaceae</taxon>
        <taxon>Viteae</taxon>
        <taxon>Vitis</taxon>
    </lineage>
</organism>
<dbReference type="Proteomes" id="UP001168098">
    <property type="component" value="Unassembled WGS sequence"/>
</dbReference>
<dbReference type="Pfam" id="PF23446">
    <property type="entry name" value="LysM1_NFP_LYK"/>
    <property type="match status" value="1"/>
</dbReference>
<keyword evidence="1" id="KW-0472">Membrane</keyword>
<evidence type="ECO:0000259" key="2">
    <source>
        <dbReference type="Pfam" id="PF23446"/>
    </source>
</evidence>
<dbReference type="InterPro" id="IPR056563">
    <property type="entry name" value="LysM3_LYK4_5"/>
</dbReference>
<accession>A0AA39DE43</accession>
<dbReference type="InterPro" id="IPR056562">
    <property type="entry name" value="LysM2_CERK1_LYK3_4_5"/>
</dbReference>
<dbReference type="InterPro" id="IPR056561">
    <property type="entry name" value="NFP_LYK_LysM1"/>
</dbReference>
<name>A0AA39DE43_VITRO</name>
<keyword evidence="1" id="KW-1133">Transmembrane helix</keyword>
<dbReference type="Pfam" id="PF23472">
    <property type="entry name" value="LysM2_CERK1_LYK3_4_5"/>
    <property type="match status" value="1"/>
</dbReference>
<dbReference type="PANTHER" id="PTHR45927:SF6">
    <property type="entry name" value="PROTEIN LYK5"/>
    <property type="match status" value="1"/>
</dbReference>
<proteinExistence type="predicted"/>
<gene>
    <name evidence="5" type="ORF">PVL29_019690</name>
</gene>
<evidence type="ECO:0000259" key="3">
    <source>
        <dbReference type="Pfam" id="PF23472"/>
    </source>
</evidence>
<dbReference type="InterPro" id="IPR036779">
    <property type="entry name" value="LysM_dom_sf"/>
</dbReference>
<evidence type="ECO:0000313" key="6">
    <source>
        <dbReference type="Proteomes" id="UP001168098"/>
    </source>
</evidence>
<evidence type="ECO:0000313" key="5">
    <source>
        <dbReference type="EMBL" id="KAJ9680439.1"/>
    </source>
</evidence>
<dbReference type="EMBL" id="JARBHA010000015">
    <property type="protein sequence ID" value="KAJ9680439.1"/>
    <property type="molecule type" value="Genomic_DNA"/>
</dbReference>
<protein>
    <submittedName>
        <fullName evidence="5">Uncharacterized protein</fullName>
    </submittedName>
</protein>
<dbReference type="SUPFAM" id="SSF54106">
    <property type="entry name" value="LysM domain"/>
    <property type="match status" value="1"/>
</dbReference>
<feature type="domain" description="NFP/LYK4/5 first LysM" evidence="2">
    <location>
        <begin position="66"/>
        <end position="122"/>
    </location>
</feature>
<dbReference type="PANTHER" id="PTHR45927">
    <property type="entry name" value="LYSM-DOMAIN RECEPTOR-LIKE KINASE-RELATED"/>
    <property type="match status" value="1"/>
</dbReference>
<evidence type="ECO:0000259" key="4">
    <source>
        <dbReference type="Pfam" id="PF23473"/>
    </source>
</evidence>
<evidence type="ECO:0000256" key="1">
    <source>
        <dbReference type="SAM" id="Phobius"/>
    </source>
</evidence>
<keyword evidence="1" id="KW-0812">Transmembrane</keyword>
<keyword evidence="6" id="KW-1185">Reference proteome</keyword>